<proteinExistence type="predicted"/>
<accession>A0A9Q3L0P1</accession>
<sequence length="101" mass="11514">MTRKVPQRRHSFIAINFLTPRHNHGNLPPWISLWDIKPHSVYNQLVISMTSGQYGHVIIIWTIYGHLSFGAFMALHLNPEAVAEIYAQLGISGHFPQNQGK</sequence>
<gene>
    <name evidence="1" type="ORF">O181_129361</name>
</gene>
<protein>
    <submittedName>
        <fullName evidence="1">Uncharacterized protein</fullName>
    </submittedName>
</protein>
<comment type="caution">
    <text evidence="1">The sequence shown here is derived from an EMBL/GenBank/DDBJ whole genome shotgun (WGS) entry which is preliminary data.</text>
</comment>
<reference evidence="1" key="1">
    <citation type="submission" date="2021-03" db="EMBL/GenBank/DDBJ databases">
        <title>Draft genome sequence of rust myrtle Austropuccinia psidii MF-1, a brazilian biotype.</title>
        <authorList>
            <person name="Quecine M.C."/>
            <person name="Pachon D.M.R."/>
            <person name="Bonatelli M.L."/>
            <person name="Correr F.H."/>
            <person name="Franceschini L.M."/>
            <person name="Leite T.F."/>
            <person name="Margarido G.R.A."/>
            <person name="Almeida C.A."/>
            <person name="Ferrarezi J.A."/>
            <person name="Labate C.A."/>
        </authorList>
    </citation>
    <scope>NUCLEOTIDE SEQUENCE</scope>
    <source>
        <strain evidence="1">MF-1</strain>
    </source>
</reference>
<dbReference type="Proteomes" id="UP000765509">
    <property type="component" value="Unassembled WGS sequence"/>
</dbReference>
<dbReference type="EMBL" id="AVOT02135068">
    <property type="protein sequence ID" value="MBW0589646.1"/>
    <property type="molecule type" value="Genomic_DNA"/>
</dbReference>
<dbReference type="AlphaFoldDB" id="A0A9Q3L0P1"/>
<keyword evidence="2" id="KW-1185">Reference proteome</keyword>
<evidence type="ECO:0000313" key="2">
    <source>
        <dbReference type="Proteomes" id="UP000765509"/>
    </source>
</evidence>
<name>A0A9Q3L0P1_9BASI</name>
<evidence type="ECO:0000313" key="1">
    <source>
        <dbReference type="EMBL" id="MBW0589646.1"/>
    </source>
</evidence>
<organism evidence="1 2">
    <name type="scientific">Austropuccinia psidii MF-1</name>
    <dbReference type="NCBI Taxonomy" id="1389203"/>
    <lineage>
        <taxon>Eukaryota</taxon>
        <taxon>Fungi</taxon>
        <taxon>Dikarya</taxon>
        <taxon>Basidiomycota</taxon>
        <taxon>Pucciniomycotina</taxon>
        <taxon>Pucciniomycetes</taxon>
        <taxon>Pucciniales</taxon>
        <taxon>Sphaerophragmiaceae</taxon>
        <taxon>Austropuccinia</taxon>
    </lineage>
</organism>